<dbReference type="HAMAP" id="MF_00335">
    <property type="entry name" value="RNase_Y"/>
    <property type="match status" value="1"/>
</dbReference>
<dbReference type="InterPro" id="IPR006675">
    <property type="entry name" value="HDIG_dom"/>
</dbReference>
<comment type="subcellular location">
    <subcellularLocation>
        <location evidence="5">Cell membrane</location>
        <topology evidence="5">Single-pass membrane protein</topology>
    </subcellularLocation>
</comment>
<reference evidence="10" key="2">
    <citation type="submission" date="2022-06" db="EMBL/GenBank/DDBJ databases">
        <title>Thermospira aquatica gen. nov., sp. nov.</title>
        <authorList>
            <person name="Ben Ali Gam Z."/>
            <person name="Labat M."/>
        </authorList>
    </citation>
    <scope>NUCLEOTIDE SEQUENCE</scope>
    <source>
        <strain evidence="10">F1F22</strain>
    </source>
</reference>
<dbReference type="CDD" id="cd00077">
    <property type="entry name" value="HDc"/>
    <property type="match status" value="1"/>
</dbReference>
<keyword evidence="4 5" id="KW-0694">RNA-binding</keyword>
<dbReference type="InterPro" id="IPR022711">
    <property type="entry name" value="RNase_Y_N"/>
</dbReference>
<proteinExistence type="inferred from homology"/>
<gene>
    <name evidence="5 10" type="primary">rny</name>
    <name evidence="10" type="ORF">KDW03_05545</name>
</gene>
<dbReference type="GO" id="GO:0004521">
    <property type="term" value="F:RNA endonuclease activity"/>
    <property type="evidence" value="ECO:0007669"/>
    <property type="project" value="UniProtKB-UniRule"/>
</dbReference>
<dbReference type="Pfam" id="PF01966">
    <property type="entry name" value="HD"/>
    <property type="match status" value="1"/>
</dbReference>
<feature type="transmembrane region" description="Helical" evidence="5">
    <location>
        <begin position="6"/>
        <end position="26"/>
    </location>
</feature>
<dbReference type="SMART" id="SM00471">
    <property type="entry name" value="HDc"/>
    <property type="match status" value="1"/>
</dbReference>
<dbReference type="AlphaFoldDB" id="A0AAX3BG49"/>
<dbReference type="Gene3D" id="1.10.3210.10">
    <property type="entry name" value="Hypothetical protein af1432"/>
    <property type="match status" value="1"/>
</dbReference>
<evidence type="ECO:0000313" key="10">
    <source>
        <dbReference type="EMBL" id="URA11261.1"/>
    </source>
</evidence>
<dbReference type="Gene3D" id="3.30.1370.10">
    <property type="entry name" value="K Homology domain, type 1"/>
    <property type="match status" value="1"/>
</dbReference>
<dbReference type="NCBIfam" id="TIGR03319">
    <property type="entry name" value="RNase_Y"/>
    <property type="match status" value="1"/>
</dbReference>
<dbReference type="EMBL" id="CP073355">
    <property type="protein sequence ID" value="URA11261.1"/>
    <property type="molecule type" value="Genomic_DNA"/>
</dbReference>
<keyword evidence="5" id="KW-0472">Membrane</keyword>
<dbReference type="EC" id="3.1.-.-" evidence="5 6"/>
<dbReference type="SMART" id="SM00322">
    <property type="entry name" value="KH"/>
    <property type="match status" value="1"/>
</dbReference>
<keyword evidence="7" id="KW-0175">Coiled coil</keyword>
<dbReference type="SUPFAM" id="SSF54791">
    <property type="entry name" value="Eukaryotic type KH-domain (KH-domain type I)"/>
    <property type="match status" value="1"/>
</dbReference>
<evidence type="ECO:0000256" key="7">
    <source>
        <dbReference type="SAM" id="Coils"/>
    </source>
</evidence>
<evidence type="ECO:0000256" key="4">
    <source>
        <dbReference type="ARBA" id="ARBA00022884"/>
    </source>
</evidence>
<dbReference type="GO" id="GO:0003723">
    <property type="term" value="F:RNA binding"/>
    <property type="evidence" value="ECO:0007669"/>
    <property type="project" value="UniProtKB-UniRule"/>
</dbReference>
<evidence type="ECO:0000313" key="11">
    <source>
        <dbReference type="Proteomes" id="UP001056539"/>
    </source>
</evidence>
<evidence type="ECO:0000256" key="3">
    <source>
        <dbReference type="ARBA" id="ARBA00022801"/>
    </source>
</evidence>
<dbReference type="PANTHER" id="PTHR12826:SF15">
    <property type="entry name" value="RIBONUCLEASE Y"/>
    <property type="match status" value="1"/>
</dbReference>
<keyword evidence="1 5" id="KW-0540">Nuclease</keyword>
<dbReference type="SUPFAM" id="SSF109604">
    <property type="entry name" value="HD-domain/PDEase-like"/>
    <property type="match status" value="1"/>
</dbReference>
<dbReference type="InterPro" id="IPR017705">
    <property type="entry name" value="Ribonuclease_Y"/>
</dbReference>
<keyword evidence="3 5" id="KW-0378">Hydrolase</keyword>
<dbReference type="InterPro" id="IPR003607">
    <property type="entry name" value="HD/PDEase_dom"/>
</dbReference>
<name>A0AAX3BG49_9SPIR</name>
<evidence type="ECO:0000259" key="8">
    <source>
        <dbReference type="SMART" id="SM00322"/>
    </source>
</evidence>
<dbReference type="CDD" id="cd22431">
    <property type="entry name" value="KH-I_RNaseY"/>
    <property type="match status" value="1"/>
</dbReference>
<dbReference type="RefSeq" id="WP_271436395.1">
    <property type="nucleotide sequence ID" value="NZ_CP073355.1"/>
</dbReference>
<dbReference type="InterPro" id="IPR004087">
    <property type="entry name" value="KH_dom"/>
</dbReference>
<keyword evidence="2 5" id="KW-0255">Endonuclease</keyword>
<evidence type="ECO:0000259" key="9">
    <source>
        <dbReference type="SMART" id="SM00471"/>
    </source>
</evidence>
<feature type="domain" description="K Homology" evidence="8">
    <location>
        <begin position="199"/>
        <end position="269"/>
    </location>
</feature>
<evidence type="ECO:0000256" key="1">
    <source>
        <dbReference type="ARBA" id="ARBA00022722"/>
    </source>
</evidence>
<evidence type="ECO:0000256" key="2">
    <source>
        <dbReference type="ARBA" id="ARBA00022759"/>
    </source>
</evidence>
<comment type="function">
    <text evidence="5">Endoribonuclease that initiates mRNA decay.</text>
</comment>
<keyword evidence="5" id="KW-1133">Transmembrane helix</keyword>
<dbReference type="GO" id="GO:0005886">
    <property type="term" value="C:plasma membrane"/>
    <property type="evidence" value="ECO:0007669"/>
    <property type="project" value="UniProtKB-SubCell"/>
</dbReference>
<protein>
    <recommendedName>
        <fullName evidence="5 6">Ribonuclease Y</fullName>
        <shortName evidence="5">RNase Y</shortName>
        <ecNumber evidence="5 6">3.1.-.-</ecNumber>
    </recommendedName>
</protein>
<dbReference type="GO" id="GO:0006402">
    <property type="term" value="P:mRNA catabolic process"/>
    <property type="evidence" value="ECO:0007669"/>
    <property type="project" value="UniProtKB-UniRule"/>
</dbReference>
<dbReference type="Pfam" id="PF12072">
    <property type="entry name" value="RNase_Y_N"/>
    <property type="match status" value="1"/>
</dbReference>
<keyword evidence="5" id="KW-1003">Cell membrane</keyword>
<dbReference type="InterPro" id="IPR004088">
    <property type="entry name" value="KH_dom_type_1"/>
</dbReference>
<feature type="coiled-coil region" evidence="7">
    <location>
        <begin position="39"/>
        <end position="172"/>
    </location>
</feature>
<sequence length="510" mass="57985">MLTKILGVLIPSLIGIGVGFFLRWLWAQFQLKSAEKRVSQILEAALREAETKKREMLLEAKDKLLEERRQLEKEFRERSVELQQNQRRLMQKEDLLDKRMETLDKKEQELEQERRLLKQKAEELQQAHEKHLKELERIAQMTAEQAKQMLINEMLEEAKKDSITMIKKMEDEAKDQAESRAREIILSAIQRNAAEVTAEKAISTITLPNDEMKGRIIGREGRNIRSFEAIAGVDLIIDDTPEVVVISSFDPYRREVAKRALEVLMQDGRIHPARIEEVIQKITKEMEQNIVDAGKQACIDLKIILPRELYPYIGRLKYRTSYGQNVYDHVIEVANIAGMIAGELRVNVEYAKMAGLLHDIGKGIKTLGEGVHATVGADVASKYGLPDEVVNAIAAHHGEVEAKYLTSAIVSAADAISASRPGARRESFENYIKRLQTLEGIATSFEGVEKAYAIQAGREVRIFVASDKVDDQKASIMARDIAKKIENEMKYPGQIKITLIRETRIIEYAR</sequence>
<comment type="similarity">
    <text evidence="5">Belongs to the RNase Y family.</text>
</comment>
<dbReference type="GO" id="GO:0016787">
    <property type="term" value="F:hydrolase activity"/>
    <property type="evidence" value="ECO:0007669"/>
    <property type="project" value="UniProtKB-KW"/>
</dbReference>
<accession>A0AAX3BG49</accession>
<dbReference type="PANTHER" id="PTHR12826">
    <property type="entry name" value="RIBONUCLEASE Y"/>
    <property type="match status" value="1"/>
</dbReference>
<dbReference type="InterPro" id="IPR006674">
    <property type="entry name" value="HD_domain"/>
</dbReference>
<keyword evidence="5" id="KW-0812">Transmembrane</keyword>
<dbReference type="NCBIfam" id="TIGR00277">
    <property type="entry name" value="HDIG"/>
    <property type="match status" value="1"/>
</dbReference>
<organism evidence="10 11">
    <name type="scientific">Thermospira aquatica</name>
    <dbReference type="NCBI Taxonomy" id="2828656"/>
    <lineage>
        <taxon>Bacteria</taxon>
        <taxon>Pseudomonadati</taxon>
        <taxon>Spirochaetota</taxon>
        <taxon>Spirochaetia</taxon>
        <taxon>Brevinematales</taxon>
        <taxon>Thermospiraceae</taxon>
        <taxon>Thermospira</taxon>
    </lineage>
</organism>
<reference evidence="10" key="1">
    <citation type="submission" date="2021-04" db="EMBL/GenBank/DDBJ databases">
        <authorList>
            <person name="Postec A."/>
        </authorList>
    </citation>
    <scope>NUCLEOTIDE SEQUENCE</scope>
    <source>
        <strain evidence="10">F1F22</strain>
    </source>
</reference>
<dbReference type="Pfam" id="PF00013">
    <property type="entry name" value="KH_1"/>
    <property type="match status" value="1"/>
</dbReference>
<evidence type="ECO:0000256" key="6">
    <source>
        <dbReference type="NCBIfam" id="TIGR03319"/>
    </source>
</evidence>
<dbReference type="KEGG" id="taqu:KDW03_05545"/>
<feature type="domain" description="HD/PDEase" evidence="9">
    <location>
        <begin position="322"/>
        <end position="428"/>
    </location>
</feature>
<dbReference type="InterPro" id="IPR036612">
    <property type="entry name" value="KH_dom_type_1_sf"/>
</dbReference>
<keyword evidence="11" id="KW-1185">Reference proteome</keyword>
<evidence type="ECO:0000256" key="5">
    <source>
        <dbReference type="HAMAP-Rule" id="MF_00335"/>
    </source>
</evidence>
<dbReference type="Proteomes" id="UP001056539">
    <property type="component" value="Chromosome"/>
</dbReference>